<evidence type="ECO:0000259" key="4">
    <source>
        <dbReference type="SMART" id="SM00244"/>
    </source>
</evidence>
<comment type="subcellular location">
    <subcellularLocation>
        <location evidence="1">Membrane</location>
        <topology evidence="1">Single-pass membrane protein</topology>
    </subcellularLocation>
</comment>
<dbReference type="EMBL" id="SZPQ01000003">
    <property type="protein sequence ID" value="TKI07793.1"/>
    <property type="molecule type" value="Genomic_DNA"/>
</dbReference>
<accession>A0ABY2SPA1</accession>
<gene>
    <name evidence="5" type="ORF">FCN80_04955</name>
</gene>
<dbReference type="SMART" id="SM00244">
    <property type="entry name" value="PHB"/>
    <property type="match status" value="1"/>
</dbReference>
<dbReference type="GO" id="GO:0006508">
    <property type="term" value="P:proteolysis"/>
    <property type="evidence" value="ECO:0007669"/>
    <property type="project" value="UniProtKB-KW"/>
</dbReference>
<dbReference type="CDD" id="cd03404">
    <property type="entry name" value="SPFH_HflK"/>
    <property type="match status" value="1"/>
</dbReference>
<keyword evidence="3" id="KW-0812">Transmembrane</keyword>
<evidence type="ECO:0000256" key="1">
    <source>
        <dbReference type="ARBA" id="ARBA00004167"/>
    </source>
</evidence>
<evidence type="ECO:0000313" key="5">
    <source>
        <dbReference type="EMBL" id="TKI07793.1"/>
    </source>
</evidence>
<name>A0ABY2SPA1_9HYPH</name>
<dbReference type="SUPFAM" id="SSF117892">
    <property type="entry name" value="Band 7/SPFH domain"/>
    <property type="match status" value="1"/>
</dbReference>
<evidence type="ECO:0000256" key="2">
    <source>
        <dbReference type="ARBA" id="ARBA00006971"/>
    </source>
</evidence>
<dbReference type="InterPro" id="IPR036013">
    <property type="entry name" value="Band_7/SPFH_dom_sf"/>
</dbReference>
<feature type="transmembrane region" description="Helical" evidence="3">
    <location>
        <begin position="21"/>
        <end position="39"/>
    </location>
</feature>
<dbReference type="Proteomes" id="UP000305202">
    <property type="component" value="Unassembled WGS sequence"/>
</dbReference>
<dbReference type="InterPro" id="IPR010201">
    <property type="entry name" value="HflK"/>
</dbReference>
<dbReference type="RefSeq" id="WP_136988789.1">
    <property type="nucleotide sequence ID" value="NZ_SZPQ01000003.1"/>
</dbReference>
<keyword evidence="6" id="KW-1185">Reference proteome</keyword>
<proteinExistence type="inferred from homology"/>
<reference evidence="5 6" key="1">
    <citation type="submission" date="2019-04" db="EMBL/GenBank/DDBJ databases">
        <authorList>
            <person name="Li M."/>
            <person name="Gao C."/>
        </authorList>
    </citation>
    <scope>NUCLEOTIDE SEQUENCE [LARGE SCALE GENOMIC DNA]</scope>
    <source>
        <strain evidence="5 6">BGMRC 2031</strain>
    </source>
</reference>
<keyword evidence="3" id="KW-1133">Transmembrane helix</keyword>
<dbReference type="InterPro" id="IPR001107">
    <property type="entry name" value="Band_7"/>
</dbReference>
<dbReference type="Pfam" id="PF01145">
    <property type="entry name" value="Band_7"/>
    <property type="match status" value="1"/>
</dbReference>
<evidence type="ECO:0000256" key="3">
    <source>
        <dbReference type="SAM" id="Phobius"/>
    </source>
</evidence>
<evidence type="ECO:0000313" key="6">
    <source>
        <dbReference type="Proteomes" id="UP000305202"/>
    </source>
</evidence>
<protein>
    <submittedName>
        <fullName evidence="5">Protease modulator HflK</fullName>
    </submittedName>
</protein>
<comment type="similarity">
    <text evidence="2">Belongs to the band 7/mec-2 family. HflK subfamily.</text>
</comment>
<dbReference type="GO" id="GO:0008233">
    <property type="term" value="F:peptidase activity"/>
    <property type="evidence" value="ECO:0007669"/>
    <property type="project" value="UniProtKB-KW"/>
</dbReference>
<keyword evidence="5" id="KW-0378">Hydrolase</keyword>
<keyword evidence="5" id="KW-0645">Protease</keyword>
<organism evidence="5 6">
    <name type="scientific">Martelella alba</name>
    <dbReference type="NCBI Taxonomy" id="2590451"/>
    <lineage>
        <taxon>Bacteria</taxon>
        <taxon>Pseudomonadati</taxon>
        <taxon>Pseudomonadota</taxon>
        <taxon>Alphaproteobacteria</taxon>
        <taxon>Hyphomicrobiales</taxon>
        <taxon>Aurantimonadaceae</taxon>
        <taxon>Martelella</taxon>
    </lineage>
</organism>
<comment type="caution">
    <text evidence="5">The sequence shown here is derived from an EMBL/GenBank/DDBJ whole genome shotgun (WGS) entry which is preliminary data.</text>
</comment>
<feature type="domain" description="Band 7" evidence="4">
    <location>
        <begin position="40"/>
        <end position="244"/>
    </location>
</feature>
<sequence length="355" mass="38314">MTGPTMREPGRDGPWLQAGRLAFWALCVVTLLTAGDWLLTNVRQIGPDSQAVVLRFGALNRLRHAGLLLAWPRPFEDVVVLPAADRILERRVVGLLRSTEAQQADYSGGLPNDTLAGSGYLLTGDAGVVQLDVRVFYKINRPYEYVVQKTHVGPALDRLVERAAVVICASRDLDAILVARPELVSNDSAAVQSRERLRGDLRQNINQSLRTLEADGLGLGIEIERVDVQSSLPEKAVSAFNAVLTSSQLAEQAIASAQNDATRQLQTANQAADRTLRIAQAAASERLAKARADTASISSLAHTLATGADPGILWRLYRDRIAAIFAQAGSVTAVDPHEDDHLILQGVDVNDGAKK</sequence>
<keyword evidence="3" id="KW-0472">Membrane</keyword>
<dbReference type="Gene3D" id="3.30.479.30">
    <property type="entry name" value="Band 7 domain"/>
    <property type="match status" value="1"/>
</dbReference>